<dbReference type="GO" id="GO:0006629">
    <property type="term" value="P:lipid metabolic process"/>
    <property type="evidence" value="ECO:0007669"/>
    <property type="project" value="InterPro"/>
</dbReference>
<gene>
    <name evidence="2" type="ORF">METZ01_LOCUS99765</name>
</gene>
<proteinExistence type="predicted"/>
<dbReference type="Pfam" id="PF03009">
    <property type="entry name" value="GDPD"/>
    <property type="match status" value="1"/>
</dbReference>
<dbReference type="AlphaFoldDB" id="A0A381W3H9"/>
<dbReference type="GO" id="GO:0008081">
    <property type="term" value="F:phosphoric diester hydrolase activity"/>
    <property type="evidence" value="ECO:0007669"/>
    <property type="project" value="InterPro"/>
</dbReference>
<evidence type="ECO:0000259" key="1">
    <source>
        <dbReference type="PROSITE" id="PS51704"/>
    </source>
</evidence>
<evidence type="ECO:0000313" key="2">
    <source>
        <dbReference type="EMBL" id="SVA46911.1"/>
    </source>
</evidence>
<accession>A0A381W3H9</accession>
<name>A0A381W3H9_9ZZZZ</name>
<dbReference type="PANTHER" id="PTHR46211">
    <property type="entry name" value="GLYCEROPHOSPHORYL DIESTER PHOSPHODIESTERASE"/>
    <property type="match status" value="1"/>
</dbReference>
<protein>
    <recommendedName>
        <fullName evidence="1">GP-PDE domain-containing protein</fullName>
    </recommendedName>
</protein>
<dbReference type="InterPro" id="IPR017946">
    <property type="entry name" value="PLC-like_Pdiesterase_TIM-brl"/>
</dbReference>
<reference evidence="2" key="1">
    <citation type="submission" date="2018-05" db="EMBL/GenBank/DDBJ databases">
        <authorList>
            <person name="Lanie J.A."/>
            <person name="Ng W.-L."/>
            <person name="Kazmierczak K.M."/>
            <person name="Andrzejewski T.M."/>
            <person name="Davidsen T.M."/>
            <person name="Wayne K.J."/>
            <person name="Tettelin H."/>
            <person name="Glass J.I."/>
            <person name="Rusch D."/>
            <person name="Podicherti R."/>
            <person name="Tsui H.-C.T."/>
            <person name="Winkler M.E."/>
        </authorList>
    </citation>
    <scope>NUCLEOTIDE SEQUENCE</scope>
</reference>
<dbReference type="SUPFAM" id="SSF51695">
    <property type="entry name" value="PLC-like phosphodiesterases"/>
    <property type="match status" value="1"/>
</dbReference>
<dbReference type="EMBL" id="UINC01010555">
    <property type="protein sequence ID" value="SVA46911.1"/>
    <property type="molecule type" value="Genomic_DNA"/>
</dbReference>
<dbReference type="PANTHER" id="PTHR46211:SF14">
    <property type="entry name" value="GLYCEROPHOSPHODIESTER PHOSPHODIESTERASE"/>
    <property type="match status" value="1"/>
</dbReference>
<dbReference type="PROSITE" id="PS51704">
    <property type="entry name" value="GP_PDE"/>
    <property type="match status" value="1"/>
</dbReference>
<sequence>MPLWLETILIKICDLIFELVPRQIPSFEILEKCKIVSHRGQHDNKIVFENTIASFDQVLETNEIWGIEFDFRWTKDLCPVVIHDPDLQRLHGVNRLVSDTALDELKQLCPLVPTLEEVLNRYGKKLHLMVEVKEELYPEPEKQVLILKNLFSDLEPAKDFHLISLDPQMLEKINFLDNTAKILVAEFNVNELSRIALEKNYAGFAGHYILLRNKVVRKHLKSGQTIGVGYPRSKNSLFRELNRSVDWIFSNDAVGLNSIFQTELKKVQSFQNSGSIN</sequence>
<dbReference type="Gene3D" id="3.20.20.190">
    <property type="entry name" value="Phosphatidylinositol (PI) phosphodiesterase"/>
    <property type="match status" value="1"/>
</dbReference>
<organism evidence="2">
    <name type="scientific">marine metagenome</name>
    <dbReference type="NCBI Taxonomy" id="408172"/>
    <lineage>
        <taxon>unclassified sequences</taxon>
        <taxon>metagenomes</taxon>
        <taxon>ecological metagenomes</taxon>
    </lineage>
</organism>
<feature type="domain" description="GP-PDE" evidence="1">
    <location>
        <begin position="33"/>
        <end position="277"/>
    </location>
</feature>
<dbReference type="InterPro" id="IPR030395">
    <property type="entry name" value="GP_PDE_dom"/>
</dbReference>